<dbReference type="Proteomes" id="UP000230423">
    <property type="component" value="Unassembled WGS sequence"/>
</dbReference>
<dbReference type="PANTHER" id="PTHR24207">
    <property type="entry name" value="ZYX102 PROTEIN"/>
    <property type="match status" value="1"/>
</dbReference>
<organism evidence="7 8">
    <name type="scientific">Teladorsagia circumcincta</name>
    <name type="common">Brown stomach worm</name>
    <name type="synonym">Ostertagia circumcincta</name>
    <dbReference type="NCBI Taxonomy" id="45464"/>
    <lineage>
        <taxon>Eukaryota</taxon>
        <taxon>Metazoa</taxon>
        <taxon>Ecdysozoa</taxon>
        <taxon>Nematoda</taxon>
        <taxon>Chromadorea</taxon>
        <taxon>Rhabditida</taxon>
        <taxon>Rhabditina</taxon>
        <taxon>Rhabditomorpha</taxon>
        <taxon>Strongyloidea</taxon>
        <taxon>Trichostrongylidae</taxon>
        <taxon>Teladorsagia</taxon>
    </lineage>
</organism>
<evidence type="ECO:0000256" key="2">
    <source>
        <dbReference type="ARBA" id="ARBA00022737"/>
    </source>
</evidence>
<dbReference type="PROSITE" id="PS50023">
    <property type="entry name" value="LIM_DOMAIN_2"/>
    <property type="match status" value="2"/>
</dbReference>
<evidence type="ECO:0000313" key="7">
    <source>
        <dbReference type="EMBL" id="PIO67327.1"/>
    </source>
</evidence>
<dbReference type="GO" id="GO:0005925">
    <property type="term" value="C:focal adhesion"/>
    <property type="evidence" value="ECO:0007669"/>
    <property type="project" value="TreeGrafter"/>
</dbReference>
<keyword evidence="3 5" id="KW-0862">Zinc</keyword>
<dbReference type="Gene3D" id="2.10.110.10">
    <property type="entry name" value="Cysteine Rich Protein"/>
    <property type="match status" value="2"/>
</dbReference>
<keyword evidence="4 5" id="KW-0440">LIM domain</keyword>
<evidence type="ECO:0000259" key="6">
    <source>
        <dbReference type="PROSITE" id="PS50023"/>
    </source>
</evidence>
<evidence type="ECO:0000256" key="5">
    <source>
        <dbReference type="PROSITE-ProRule" id="PRU00125"/>
    </source>
</evidence>
<keyword evidence="2" id="KW-0677">Repeat</keyword>
<evidence type="ECO:0000313" key="8">
    <source>
        <dbReference type="Proteomes" id="UP000230423"/>
    </source>
</evidence>
<dbReference type="AlphaFoldDB" id="A0A2G9UAQ9"/>
<proteinExistence type="predicted"/>
<dbReference type="InterPro" id="IPR001781">
    <property type="entry name" value="Znf_LIM"/>
</dbReference>
<feature type="domain" description="LIM zinc-binding" evidence="6">
    <location>
        <begin position="68"/>
        <end position="128"/>
    </location>
</feature>
<dbReference type="EMBL" id="KZ347663">
    <property type="protein sequence ID" value="PIO67327.1"/>
    <property type="molecule type" value="Genomic_DNA"/>
</dbReference>
<evidence type="ECO:0000256" key="4">
    <source>
        <dbReference type="ARBA" id="ARBA00023038"/>
    </source>
</evidence>
<gene>
    <name evidence="7" type="ORF">TELCIR_10926</name>
</gene>
<keyword evidence="8" id="KW-1185">Reference proteome</keyword>
<feature type="domain" description="LIM zinc-binding" evidence="6">
    <location>
        <begin position="129"/>
        <end position="198"/>
    </location>
</feature>
<dbReference type="SUPFAM" id="SSF57716">
    <property type="entry name" value="Glucocorticoid receptor-like (DNA-binding domain)"/>
    <property type="match status" value="2"/>
</dbReference>
<dbReference type="Pfam" id="PF00412">
    <property type="entry name" value="LIM"/>
    <property type="match status" value="2"/>
</dbReference>
<dbReference type="PANTHER" id="PTHR24207:SF2">
    <property type="entry name" value="ZYX102 PROTEIN"/>
    <property type="match status" value="1"/>
</dbReference>
<dbReference type="FunFam" id="2.10.110.10:FF:000057">
    <property type="entry name" value="Zyxin"/>
    <property type="match status" value="1"/>
</dbReference>
<protein>
    <submittedName>
        <fullName evidence="7">LIM domain protein</fullName>
    </submittedName>
</protein>
<evidence type="ECO:0000256" key="3">
    <source>
        <dbReference type="ARBA" id="ARBA00022833"/>
    </source>
</evidence>
<accession>A0A2G9UAQ9</accession>
<dbReference type="GO" id="GO:0046872">
    <property type="term" value="F:metal ion binding"/>
    <property type="evidence" value="ECO:0007669"/>
    <property type="project" value="UniProtKB-KW"/>
</dbReference>
<name>A0A2G9UAQ9_TELCI</name>
<dbReference type="OrthoDB" id="25414at2759"/>
<evidence type="ECO:0000256" key="1">
    <source>
        <dbReference type="ARBA" id="ARBA00022723"/>
    </source>
</evidence>
<dbReference type="GO" id="GO:0098609">
    <property type="term" value="P:cell-cell adhesion"/>
    <property type="evidence" value="ECO:0007669"/>
    <property type="project" value="TreeGrafter"/>
</dbReference>
<sequence length="205" mass="22917">MLSSQPKPQMAMSTAEIMEQLGLYAAKGERLPWFEVPFDEGCDKAIDATFFYIDASPLCPDCYQKTLPTCHKCNEKITEQVLKALGSDYHPTCFTCEECKRGLSGVPFNVDNDNKPYCTNCFIEKFAPRCDVCSKPIIAKEGEKEATRYLALGKSFHPECFKCEDCSTVLSADGGDAGCYPLNDRMLCKGCHLKKLKEQKEKQSS</sequence>
<keyword evidence="1 5" id="KW-0479">Metal-binding</keyword>
<reference evidence="7 8" key="1">
    <citation type="submission" date="2015-09" db="EMBL/GenBank/DDBJ databases">
        <title>Draft genome of the parasitic nematode Teladorsagia circumcincta isolate WARC Sus (inbred).</title>
        <authorList>
            <person name="Mitreva M."/>
        </authorList>
    </citation>
    <scope>NUCLEOTIDE SEQUENCE [LARGE SCALE GENOMIC DNA]</scope>
    <source>
        <strain evidence="7 8">S</strain>
    </source>
</reference>
<dbReference type="SMART" id="SM00132">
    <property type="entry name" value="LIM"/>
    <property type="match status" value="2"/>
</dbReference>
<dbReference type="GO" id="GO:0001725">
    <property type="term" value="C:stress fiber"/>
    <property type="evidence" value="ECO:0007669"/>
    <property type="project" value="TreeGrafter"/>
</dbReference>